<keyword evidence="3" id="KW-0997">Cell inner membrane</keyword>
<keyword evidence="5 11" id="KW-1133">Transmembrane helix</keyword>
<keyword evidence="11" id="KW-0915">Sodium</keyword>
<proteinExistence type="inferred from homology"/>
<dbReference type="AlphaFoldDB" id="A0A1L4CXK6"/>
<dbReference type="GO" id="GO:0005886">
    <property type="term" value="C:plasma membrane"/>
    <property type="evidence" value="ECO:0007669"/>
    <property type="project" value="UniProtKB-SubCell"/>
</dbReference>
<comment type="subcellular location">
    <subcellularLocation>
        <location evidence="1 11">Cell membrane</location>
        <topology evidence="1 11">Multi-pass membrane protein</topology>
    </subcellularLocation>
</comment>
<dbReference type="NCBIfam" id="TIGR00494">
    <property type="entry name" value="crcB"/>
    <property type="match status" value="1"/>
</dbReference>
<dbReference type="HAMAP" id="MF_00454">
    <property type="entry name" value="FluC"/>
    <property type="match status" value="1"/>
</dbReference>
<evidence type="ECO:0000256" key="9">
    <source>
        <dbReference type="ARBA" id="ARBA00035120"/>
    </source>
</evidence>
<dbReference type="InterPro" id="IPR003691">
    <property type="entry name" value="FluC"/>
</dbReference>
<dbReference type="EMBL" id="CP017834">
    <property type="protein sequence ID" value="APJ02676.1"/>
    <property type="molecule type" value="Genomic_DNA"/>
</dbReference>
<keyword evidence="2 11" id="KW-1003">Cell membrane</keyword>
<dbReference type="GO" id="GO:0140114">
    <property type="term" value="P:cellular detoxification of fluoride"/>
    <property type="evidence" value="ECO:0007669"/>
    <property type="project" value="UniProtKB-UniRule"/>
</dbReference>
<feature type="transmembrane region" description="Helical" evidence="11">
    <location>
        <begin position="5"/>
        <end position="24"/>
    </location>
</feature>
<keyword evidence="11" id="KW-0813">Transport</keyword>
<dbReference type="STRING" id="1915309.AXG55_01515"/>
<feature type="transmembrane region" description="Helical" evidence="11">
    <location>
        <begin position="36"/>
        <end position="54"/>
    </location>
</feature>
<keyword evidence="4 11" id="KW-0812">Transmembrane</keyword>
<dbReference type="Proteomes" id="UP000184731">
    <property type="component" value="Chromosome"/>
</dbReference>
<evidence type="ECO:0000256" key="5">
    <source>
        <dbReference type="ARBA" id="ARBA00022989"/>
    </source>
</evidence>
<keyword evidence="7 11" id="KW-0472">Membrane</keyword>
<sequence length="123" mass="13886">MEIIYIGVFGIIGVFCRYFFVTLMEKLFHIQLPLDIFTINVIGSFLIGIIYVLGIEKAHLSQELRLGIMVGFLGGFTTFSSFSLDAVKLFESAKYLQCFLYSFLSPTLGILATFLGIFLARKF</sequence>
<accession>A0A1L4CXK6</accession>
<organism evidence="12 13">
    <name type="scientific">Silvanigrella aquatica</name>
    <dbReference type="NCBI Taxonomy" id="1915309"/>
    <lineage>
        <taxon>Bacteria</taxon>
        <taxon>Pseudomonadati</taxon>
        <taxon>Bdellovibrionota</taxon>
        <taxon>Oligoflexia</taxon>
        <taxon>Silvanigrellales</taxon>
        <taxon>Silvanigrellaceae</taxon>
        <taxon>Silvanigrella</taxon>
    </lineage>
</organism>
<evidence type="ECO:0000256" key="11">
    <source>
        <dbReference type="HAMAP-Rule" id="MF_00454"/>
    </source>
</evidence>
<evidence type="ECO:0000313" key="12">
    <source>
        <dbReference type="EMBL" id="APJ02676.1"/>
    </source>
</evidence>
<evidence type="ECO:0000256" key="8">
    <source>
        <dbReference type="ARBA" id="ARBA00023303"/>
    </source>
</evidence>
<dbReference type="GO" id="GO:0062054">
    <property type="term" value="F:fluoride channel activity"/>
    <property type="evidence" value="ECO:0007669"/>
    <property type="project" value="UniProtKB-UniRule"/>
</dbReference>
<feature type="binding site" evidence="11">
    <location>
        <position position="74"/>
    </location>
    <ligand>
        <name>Na(+)</name>
        <dbReference type="ChEBI" id="CHEBI:29101"/>
        <note>structural</note>
    </ligand>
</feature>
<protein>
    <recommendedName>
        <fullName evidence="11">Fluoride-specific ion channel FluC</fullName>
    </recommendedName>
</protein>
<feature type="transmembrane region" description="Helical" evidence="11">
    <location>
        <begin position="66"/>
        <end position="87"/>
    </location>
</feature>
<keyword evidence="6 11" id="KW-0406">Ion transport</keyword>
<comment type="catalytic activity">
    <reaction evidence="10">
        <text>fluoride(in) = fluoride(out)</text>
        <dbReference type="Rhea" id="RHEA:76159"/>
        <dbReference type="ChEBI" id="CHEBI:17051"/>
    </reaction>
    <physiologicalReaction direction="left-to-right" evidence="10">
        <dbReference type="Rhea" id="RHEA:76160"/>
    </physiologicalReaction>
</comment>
<evidence type="ECO:0000256" key="4">
    <source>
        <dbReference type="ARBA" id="ARBA00022692"/>
    </source>
</evidence>
<comment type="activity regulation">
    <text evidence="11">Na(+) is not transported, but it plays an essential structural role and its presence is essential for fluoride channel function.</text>
</comment>
<evidence type="ECO:0000256" key="10">
    <source>
        <dbReference type="ARBA" id="ARBA00035585"/>
    </source>
</evidence>
<dbReference type="PANTHER" id="PTHR28259:SF1">
    <property type="entry name" value="FLUORIDE EXPORT PROTEIN 1-RELATED"/>
    <property type="match status" value="1"/>
</dbReference>
<feature type="binding site" evidence="11">
    <location>
        <position position="77"/>
    </location>
    <ligand>
        <name>Na(+)</name>
        <dbReference type="ChEBI" id="CHEBI:29101"/>
        <note>structural</note>
    </ligand>
</feature>
<keyword evidence="13" id="KW-1185">Reference proteome</keyword>
<keyword evidence="11" id="KW-0479">Metal-binding</keyword>
<dbReference type="RefSeq" id="WP_148696384.1">
    <property type="nucleotide sequence ID" value="NZ_CP017834.1"/>
</dbReference>
<comment type="function">
    <text evidence="11">Fluoride-specific ion channel. Important for reducing fluoride concentration in the cell, thus reducing its toxicity.</text>
</comment>
<comment type="similarity">
    <text evidence="9 11">Belongs to the fluoride channel Fluc/FEX (TC 1.A.43) family.</text>
</comment>
<evidence type="ECO:0000313" key="13">
    <source>
        <dbReference type="Proteomes" id="UP000184731"/>
    </source>
</evidence>
<feature type="transmembrane region" description="Helical" evidence="11">
    <location>
        <begin position="99"/>
        <end position="120"/>
    </location>
</feature>
<dbReference type="KEGG" id="saqi:AXG55_01515"/>
<dbReference type="OrthoDB" id="9806299at2"/>
<evidence type="ECO:0000256" key="3">
    <source>
        <dbReference type="ARBA" id="ARBA00022519"/>
    </source>
</evidence>
<evidence type="ECO:0000256" key="7">
    <source>
        <dbReference type="ARBA" id="ARBA00023136"/>
    </source>
</evidence>
<keyword evidence="8 11" id="KW-0407">Ion channel</keyword>
<name>A0A1L4CXK6_9BACT</name>
<evidence type="ECO:0000256" key="6">
    <source>
        <dbReference type="ARBA" id="ARBA00023065"/>
    </source>
</evidence>
<dbReference type="PANTHER" id="PTHR28259">
    <property type="entry name" value="FLUORIDE EXPORT PROTEIN 1-RELATED"/>
    <property type="match status" value="1"/>
</dbReference>
<dbReference type="GO" id="GO:0046872">
    <property type="term" value="F:metal ion binding"/>
    <property type="evidence" value="ECO:0007669"/>
    <property type="project" value="UniProtKB-KW"/>
</dbReference>
<reference evidence="12 13" key="1">
    <citation type="submission" date="2016-10" db="EMBL/GenBank/DDBJ databases">
        <title>Silvanigrella aquatica sp. nov., isolated from a freshwater lake located in the Black Forest, Germany, description of Silvanigrellaceae fam. nov., Silvanigrellales ord. nov., reclassification of the order Bdellovibrionales in the class Oligoflexia, reclassification of the families Bacteriovoracaceae and Halobacteriovoraceae in the new order Bacteriovoracales ord. nov., and reclassification of the family Pseudobacteriovoracaceae in the order Oligoflexiales.</title>
        <authorList>
            <person name="Hahn M.W."/>
            <person name="Schmidt J."/>
            <person name="Koll U."/>
            <person name="Rohde M."/>
            <person name="Verbag S."/>
            <person name="Pitt A."/>
            <person name="Nakai R."/>
            <person name="Naganuma T."/>
            <person name="Lang E."/>
        </authorList>
    </citation>
    <scope>NUCLEOTIDE SEQUENCE [LARGE SCALE GENOMIC DNA]</scope>
    <source>
        <strain evidence="12 13">MWH-Nonnen-W8red</strain>
    </source>
</reference>
<gene>
    <name evidence="11" type="primary">fluC</name>
    <name evidence="11" type="synonym">crcB</name>
    <name evidence="12" type="ORF">AXG55_01515</name>
</gene>
<evidence type="ECO:0000256" key="1">
    <source>
        <dbReference type="ARBA" id="ARBA00004651"/>
    </source>
</evidence>
<dbReference type="Pfam" id="PF02537">
    <property type="entry name" value="CRCB"/>
    <property type="match status" value="1"/>
</dbReference>
<evidence type="ECO:0000256" key="2">
    <source>
        <dbReference type="ARBA" id="ARBA00022475"/>
    </source>
</evidence>